<evidence type="ECO:0000259" key="1">
    <source>
        <dbReference type="PROSITE" id="PS50835"/>
    </source>
</evidence>
<organism evidence="2 3">
    <name type="scientific">Asbolus verrucosus</name>
    <name type="common">Desert ironclad beetle</name>
    <dbReference type="NCBI Taxonomy" id="1661398"/>
    <lineage>
        <taxon>Eukaryota</taxon>
        <taxon>Metazoa</taxon>
        <taxon>Ecdysozoa</taxon>
        <taxon>Arthropoda</taxon>
        <taxon>Hexapoda</taxon>
        <taxon>Insecta</taxon>
        <taxon>Pterygota</taxon>
        <taxon>Neoptera</taxon>
        <taxon>Endopterygota</taxon>
        <taxon>Coleoptera</taxon>
        <taxon>Polyphaga</taxon>
        <taxon>Cucujiformia</taxon>
        <taxon>Tenebrionidae</taxon>
        <taxon>Pimeliinae</taxon>
        <taxon>Asbolus</taxon>
    </lineage>
</organism>
<dbReference type="InterPro" id="IPR013783">
    <property type="entry name" value="Ig-like_fold"/>
</dbReference>
<comment type="caution">
    <text evidence="2">The sequence shown here is derived from an EMBL/GenBank/DDBJ whole genome shotgun (WGS) entry which is preliminary data.</text>
</comment>
<dbReference type="SUPFAM" id="SSF48726">
    <property type="entry name" value="Immunoglobulin"/>
    <property type="match status" value="1"/>
</dbReference>
<accession>A0A482VXT1</accession>
<evidence type="ECO:0000313" key="3">
    <source>
        <dbReference type="Proteomes" id="UP000292052"/>
    </source>
</evidence>
<dbReference type="PROSITE" id="PS50835">
    <property type="entry name" value="IG_LIKE"/>
    <property type="match status" value="1"/>
</dbReference>
<dbReference type="STRING" id="1661398.A0A482VXT1"/>
<dbReference type="InterPro" id="IPR036179">
    <property type="entry name" value="Ig-like_dom_sf"/>
</dbReference>
<dbReference type="Proteomes" id="UP000292052">
    <property type="component" value="Unassembled WGS sequence"/>
</dbReference>
<keyword evidence="3" id="KW-1185">Reference proteome</keyword>
<dbReference type="InterPro" id="IPR007110">
    <property type="entry name" value="Ig-like_dom"/>
</dbReference>
<dbReference type="AlphaFoldDB" id="A0A482VXT1"/>
<name>A0A482VXT1_ASBVE</name>
<dbReference type="Gene3D" id="2.60.40.10">
    <property type="entry name" value="Immunoglobulins"/>
    <property type="match status" value="1"/>
</dbReference>
<proteinExistence type="predicted"/>
<gene>
    <name evidence="2" type="ORF">BDFB_004522</name>
</gene>
<feature type="domain" description="Ig-like" evidence="1">
    <location>
        <begin position="16"/>
        <end position="121"/>
    </location>
</feature>
<reference evidence="2 3" key="1">
    <citation type="submission" date="2017-03" db="EMBL/GenBank/DDBJ databases">
        <title>Genome of the blue death feigning beetle - Asbolus verrucosus.</title>
        <authorList>
            <person name="Rider S.D."/>
        </authorList>
    </citation>
    <scope>NUCLEOTIDE SEQUENCE [LARGE SCALE GENOMIC DNA]</scope>
    <source>
        <strain evidence="2">Butters</strain>
        <tissue evidence="2">Head and leg muscle</tissue>
    </source>
</reference>
<evidence type="ECO:0000313" key="2">
    <source>
        <dbReference type="EMBL" id="RZC37087.1"/>
    </source>
</evidence>
<protein>
    <submittedName>
        <fullName evidence="2">I-set domain containing protein</fullName>
    </submittedName>
</protein>
<sequence>MYCGHVSGAASQSHGPVFLLEPPAHLTFSNTSGSQVSCSAHGSPTPQVDWLLQDGQTVTAVPGLRYVISFINRQASQPHKINPLIYDKKVNDMGYKFILYLDSCIKYICIYRVATNSCTVA</sequence>
<dbReference type="OrthoDB" id="5969272at2759"/>
<dbReference type="EMBL" id="QDEB01055699">
    <property type="protein sequence ID" value="RZC37087.1"/>
    <property type="molecule type" value="Genomic_DNA"/>
</dbReference>